<evidence type="ECO:0000313" key="5">
    <source>
        <dbReference type="Proteomes" id="UP001629953"/>
    </source>
</evidence>
<evidence type="ECO:0000313" key="4">
    <source>
        <dbReference type="EMBL" id="MFM2483766.1"/>
    </source>
</evidence>
<keyword evidence="1" id="KW-0808">Transferase</keyword>
<dbReference type="PANTHER" id="PTHR43877:SF5">
    <property type="entry name" value="BLL8307 PROTEIN"/>
    <property type="match status" value="1"/>
</dbReference>
<keyword evidence="2" id="KW-0012">Acyltransferase</keyword>
<gene>
    <name evidence="4" type="ORF">ABUE30_01535</name>
</gene>
<comment type="caution">
    <text evidence="4">The sequence shown here is derived from an EMBL/GenBank/DDBJ whole genome shotgun (WGS) entry which is preliminary data.</text>
</comment>
<sequence length="153" mass="17013">MREIREGGSDHPAVVALLQEHLMDMHATSPLESCHALDASQFKAANIRFWGLWQAEQLLGCIALKVIEPGHGEIKSMRTAKSARGQGLAKQLIEHLLQQAQTLGLTKISLETGTADFFIPARCLYQRYGFSECAPFGDYVIDPHSTFMTRQLT</sequence>
<dbReference type="InterPro" id="IPR000182">
    <property type="entry name" value="GNAT_dom"/>
</dbReference>
<evidence type="ECO:0000259" key="3">
    <source>
        <dbReference type="PROSITE" id="PS51186"/>
    </source>
</evidence>
<dbReference type="InterPro" id="IPR016181">
    <property type="entry name" value="Acyl_CoA_acyltransferase"/>
</dbReference>
<protein>
    <submittedName>
        <fullName evidence="4">GNAT family N-acetyltransferase</fullName>
    </submittedName>
</protein>
<organism evidence="4 5">
    <name type="scientific">Celerinatantimonas yamalensis</name>
    <dbReference type="NCBI Taxonomy" id="559956"/>
    <lineage>
        <taxon>Bacteria</taxon>
        <taxon>Pseudomonadati</taxon>
        <taxon>Pseudomonadota</taxon>
        <taxon>Gammaproteobacteria</taxon>
        <taxon>Celerinatantimonadaceae</taxon>
        <taxon>Celerinatantimonas</taxon>
    </lineage>
</organism>
<evidence type="ECO:0000256" key="1">
    <source>
        <dbReference type="ARBA" id="ARBA00022679"/>
    </source>
</evidence>
<dbReference type="PROSITE" id="PS51186">
    <property type="entry name" value="GNAT"/>
    <property type="match status" value="1"/>
</dbReference>
<dbReference type="InterPro" id="IPR050832">
    <property type="entry name" value="Bact_Acetyltransf"/>
</dbReference>
<dbReference type="SUPFAM" id="SSF55729">
    <property type="entry name" value="Acyl-CoA N-acyltransferases (Nat)"/>
    <property type="match status" value="1"/>
</dbReference>
<name>A0ABW9G273_9GAMM</name>
<dbReference type="Pfam" id="PF00583">
    <property type="entry name" value="Acetyltransf_1"/>
    <property type="match status" value="1"/>
</dbReference>
<evidence type="ECO:0000256" key="2">
    <source>
        <dbReference type="ARBA" id="ARBA00023315"/>
    </source>
</evidence>
<feature type="domain" description="N-acetyltransferase" evidence="3">
    <location>
        <begin position="1"/>
        <end position="153"/>
    </location>
</feature>
<dbReference type="Gene3D" id="3.40.630.30">
    <property type="match status" value="1"/>
</dbReference>
<proteinExistence type="predicted"/>
<keyword evidence="5" id="KW-1185">Reference proteome</keyword>
<dbReference type="CDD" id="cd04301">
    <property type="entry name" value="NAT_SF"/>
    <property type="match status" value="1"/>
</dbReference>
<dbReference type="EMBL" id="JBEQCT010000001">
    <property type="protein sequence ID" value="MFM2483766.1"/>
    <property type="molecule type" value="Genomic_DNA"/>
</dbReference>
<reference evidence="4 5" key="1">
    <citation type="journal article" date="2013" name="Int. J. Syst. Evol. Microbiol.">
        <title>Celerinatantimonas yamalensis sp. nov., a cold-adapted diazotrophic bacterium from a cold permafrost brine.</title>
        <authorList>
            <person name="Shcherbakova V."/>
            <person name="Chuvilskaya N."/>
            <person name="Rivkina E."/>
            <person name="Demidov N."/>
            <person name="Uchaeva V."/>
            <person name="Suetin S."/>
            <person name="Suzina N."/>
            <person name="Gilichinsky D."/>
        </authorList>
    </citation>
    <scope>NUCLEOTIDE SEQUENCE [LARGE SCALE GENOMIC DNA]</scope>
    <source>
        <strain evidence="4 5">C7</strain>
    </source>
</reference>
<accession>A0ABW9G273</accession>
<dbReference type="RefSeq" id="WP_408621925.1">
    <property type="nucleotide sequence ID" value="NZ_JBEQCT010000001.1"/>
</dbReference>
<dbReference type="PANTHER" id="PTHR43877">
    <property type="entry name" value="AMINOALKYLPHOSPHONATE N-ACETYLTRANSFERASE-RELATED-RELATED"/>
    <property type="match status" value="1"/>
</dbReference>
<dbReference type="Proteomes" id="UP001629953">
    <property type="component" value="Unassembled WGS sequence"/>
</dbReference>